<dbReference type="SUPFAM" id="SSF81296">
    <property type="entry name" value="E set domains"/>
    <property type="match status" value="1"/>
</dbReference>
<evidence type="ECO:0000313" key="7">
    <source>
        <dbReference type="Proteomes" id="UP000000311"/>
    </source>
</evidence>
<reference evidence="6 7" key="1">
    <citation type="journal article" date="2010" name="Science">
        <title>Genomic comparison of the ants Camponotus floridanus and Harpegnathos saltator.</title>
        <authorList>
            <person name="Bonasio R."/>
            <person name="Zhang G."/>
            <person name="Ye C."/>
            <person name="Mutti N.S."/>
            <person name="Fang X."/>
            <person name="Qin N."/>
            <person name="Donahue G."/>
            <person name="Yang P."/>
            <person name="Li Q."/>
            <person name="Li C."/>
            <person name="Zhang P."/>
            <person name="Huang Z."/>
            <person name="Berger S.L."/>
            <person name="Reinberg D."/>
            <person name="Wang J."/>
            <person name="Liebig J."/>
        </authorList>
    </citation>
    <scope>NUCLEOTIDE SEQUENCE [LARGE SCALE GENOMIC DNA]</scope>
    <source>
        <strain evidence="7">C129</strain>
    </source>
</reference>
<dbReference type="FunCoup" id="E2AIZ6">
    <property type="interactions" value="81"/>
</dbReference>
<keyword evidence="7" id="KW-1185">Reference proteome</keyword>
<dbReference type="Gene3D" id="2.60.40.770">
    <property type="match status" value="1"/>
</dbReference>
<evidence type="ECO:0000256" key="1">
    <source>
        <dbReference type="ARBA" id="ARBA00004613"/>
    </source>
</evidence>
<comment type="subcellular location">
    <subcellularLocation>
        <location evidence="1">Secreted</location>
    </subcellularLocation>
</comment>
<dbReference type="InterPro" id="IPR014756">
    <property type="entry name" value="Ig_E-set"/>
</dbReference>
<dbReference type="OrthoDB" id="6489092at2759"/>
<evidence type="ECO:0000256" key="2">
    <source>
        <dbReference type="ARBA" id="ARBA00006370"/>
    </source>
</evidence>
<comment type="similarity">
    <text evidence="2">Belongs to the NPC2 family.</text>
</comment>
<keyword evidence="3" id="KW-0964">Secreted</keyword>
<dbReference type="STRING" id="104421.E2AIZ6"/>
<dbReference type="FunFam" id="2.60.40.770:FF:000001">
    <property type="entry name" value="NPC intracellular cholesterol transporter 2"/>
    <property type="match status" value="1"/>
</dbReference>
<dbReference type="GO" id="GO:0032934">
    <property type="term" value="F:sterol binding"/>
    <property type="evidence" value="ECO:0007669"/>
    <property type="project" value="InterPro"/>
</dbReference>
<accession>E2AIZ6</accession>
<feature type="domain" description="MD-2-related lipid-recognition" evidence="5">
    <location>
        <begin position="22"/>
        <end position="144"/>
    </location>
</feature>
<name>E2AIZ6_CAMFO</name>
<dbReference type="SMART" id="SM00737">
    <property type="entry name" value="ML"/>
    <property type="match status" value="1"/>
</dbReference>
<dbReference type="GO" id="GO:0015918">
    <property type="term" value="P:sterol transport"/>
    <property type="evidence" value="ECO:0007669"/>
    <property type="project" value="InterPro"/>
</dbReference>
<dbReference type="Pfam" id="PF02221">
    <property type="entry name" value="E1_DerP2_DerF2"/>
    <property type="match status" value="1"/>
</dbReference>
<dbReference type="PANTHER" id="PTHR11306:SF68">
    <property type="entry name" value="NPC INTRACELLULAR CHOLESTEROL TRANSPORTER 2"/>
    <property type="match status" value="1"/>
</dbReference>
<protein>
    <submittedName>
        <fullName evidence="6">Epididymal secretory protein E1</fullName>
    </submittedName>
</protein>
<sequence length="156" mass="17162">MKAFIFACIISAFCAVSQSTPYNLCDNGPPPVKLRVEGCDSSPCYIYKGTNLTAQWDFTADADAQSLAPQVIVYFMGTTVNYPYPEKNACNSLVNSKCPLKKNSKATYNLEMPISKAYPSLALNIQFALIDENKNIQVCFSLDCEVTDKKILSSSL</sequence>
<dbReference type="InterPro" id="IPR003172">
    <property type="entry name" value="ML_dom"/>
</dbReference>
<evidence type="ECO:0000259" key="5">
    <source>
        <dbReference type="SMART" id="SM00737"/>
    </source>
</evidence>
<feature type="chain" id="PRO_5003157183" evidence="4">
    <location>
        <begin position="20"/>
        <end position="156"/>
    </location>
</feature>
<keyword evidence="4" id="KW-0732">Signal</keyword>
<feature type="signal peptide" evidence="4">
    <location>
        <begin position="1"/>
        <end position="19"/>
    </location>
</feature>
<dbReference type="Proteomes" id="UP000000311">
    <property type="component" value="Unassembled WGS sequence"/>
</dbReference>
<dbReference type="InParanoid" id="E2AIZ6"/>
<dbReference type="InterPro" id="IPR039670">
    <property type="entry name" value="NPC2-like"/>
</dbReference>
<proteinExistence type="inferred from homology"/>
<dbReference type="PANTHER" id="PTHR11306">
    <property type="entry name" value="NIEMANN PICK TYPE C2 PROTEIN NPC2-RELATED"/>
    <property type="match status" value="1"/>
</dbReference>
<evidence type="ECO:0000313" key="6">
    <source>
        <dbReference type="EMBL" id="EFN66585.1"/>
    </source>
</evidence>
<organism evidence="7">
    <name type="scientific">Camponotus floridanus</name>
    <name type="common">Florida carpenter ant</name>
    <dbReference type="NCBI Taxonomy" id="104421"/>
    <lineage>
        <taxon>Eukaryota</taxon>
        <taxon>Metazoa</taxon>
        <taxon>Ecdysozoa</taxon>
        <taxon>Arthropoda</taxon>
        <taxon>Hexapoda</taxon>
        <taxon>Insecta</taxon>
        <taxon>Pterygota</taxon>
        <taxon>Neoptera</taxon>
        <taxon>Endopterygota</taxon>
        <taxon>Hymenoptera</taxon>
        <taxon>Apocrita</taxon>
        <taxon>Aculeata</taxon>
        <taxon>Formicoidea</taxon>
        <taxon>Formicidae</taxon>
        <taxon>Formicinae</taxon>
        <taxon>Camponotus</taxon>
    </lineage>
</organism>
<dbReference type="EMBL" id="GL439921">
    <property type="protein sequence ID" value="EFN66585.1"/>
    <property type="molecule type" value="Genomic_DNA"/>
</dbReference>
<evidence type="ECO:0000256" key="4">
    <source>
        <dbReference type="SAM" id="SignalP"/>
    </source>
</evidence>
<evidence type="ECO:0000256" key="3">
    <source>
        <dbReference type="ARBA" id="ARBA00022525"/>
    </source>
</evidence>
<gene>
    <name evidence="6" type="ORF">EAG_15583</name>
</gene>
<dbReference type="GO" id="GO:0005576">
    <property type="term" value="C:extracellular region"/>
    <property type="evidence" value="ECO:0007669"/>
    <property type="project" value="UniProtKB-SubCell"/>
</dbReference>
<dbReference type="AlphaFoldDB" id="E2AIZ6"/>
<dbReference type="KEGG" id="cfo:105252936"/>
<dbReference type="OMA" id="MVQIDEC"/>